<feature type="region of interest" description="Disordered" evidence="1">
    <location>
        <begin position="218"/>
        <end position="247"/>
    </location>
</feature>
<dbReference type="InParanoid" id="V5FPV6"/>
<dbReference type="EMBL" id="BAUL01000355">
    <property type="protein sequence ID" value="GAE00095.1"/>
    <property type="molecule type" value="Genomic_DNA"/>
</dbReference>
<feature type="compositionally biased region" description="Pro residues" evidence="1">
    <location>
        <begin position="527"/>
        <end position="540"/>
    </location>
</feature>
<reference evidence="3" key="1">
    <citation type="journal article" date="2014" name="Genome Announc.">
        <title>Draft genome sequence of the formaldehyde-resistant fungus Byssochlamys spectabilis No. 5 (anamorph Paecilomyces variotii No. 5) (NBRC109023).</title>
        <authorList>
            <person name="Oka T."/>
            <person name="Ekino K."/>
            <person name="Fukuda K."/>
            <person name="Nomura Y."/>
        </authorList>
    </citation>
    <scope>NUCLEOTIDE SEQUENCE [LARGE SCALE GENOMIC DNA]</scope>
    <source>
        <strain evidence="3">No. 5 / NBRC 109023</strain>
    </source>
</reference>
<dbReference type="eggNOG" id="ENOG502S2DX">
    <property type="taxonomic scope" value="Eukaryota"/>
</dbReference>
<evidence type="ECO:0000313" key="3">
    <source>
        <dbReference type="Proteomes" id="UP000018001"/>
    </source>
</evidence>
<feature type="compositionally biased region" description="Low complexity" evidence="1">
    <location>
        <begin position="760"/>
        <end position="777"/>
    </location>
</feature>
<feature type="compositionally biased region" description="Polar residues" evidence="1">
    <location>
        <begin position="504"/>
        <end position="520"/>
    </location>
</feature>
<feature type="region of interest" description="Disordered" evidence="1">
    <location>
        <begin position="1"/>
        <end position="56"/>
    </location>
</feature>
<feature type="region of interest" description="Disordered" evidence="1">
    <location>
        <begin position="98"/>
        <end position="164"/>
    </location>
</feature>
<dbReference type="HOGENOM" id="CLU_019094_0_0_1"/>
<feature type="compositionally biased region" description="Low complexity" evidence="1">
    <location>
        <begin position="410"/>
        <end position="420"/>
    </location>
</feature>
<feature type="compositionally biased region" description="Acidic residues" evidence="1">
    <location>
        <begin position="100"/>
        <end position="136"/>
    </location>
</feature>
<dbReference type="AlphaFoldDB" id="V5FPV6"/>
<feature type="region of interest" description="Disordered" evidence="1">
    <location>
        <begin position="720"/>
        <end position="801"/>
    </location>
</feature>
<dbReference type="Proteomes" id="UP000018001">
    <property type="component" value="Unassembled WGS sequence"/>
</dbReference>
<feature type="compositionally biased region" description="Low complexity" evidence="1">
    <location>
        <begin position="541"/>
        <end position="550"/>
    </location>
</feature>
<evidence type="ECO:0000313" key="2">
    <source>
        <dbReference type="EMBL" id="GAE00095.1"/>
    </source>
</evidence>
<feature type="compositionally biased region" description="Basic and acidic residues" evidence="1">
    <location>
        <begin position="792"/>
        <end position="801"/>
    </location>
</feature>
<feature type="compositionally biased region" description="Pro residues" evidence="1">
    <location>
        <begin position="728"/>
        <end position="759"/>
    </location>
</feature>
<accession>V5FPV6</accession>
<gene>
    <name evidence="2" type="ORF">PVAR5_8830</name>
</gene>
<feature type="compositionally biased region" description="Low complexity" evidence="1">
    <location>
        <begin position="643"/>
        <end position="664"/>
    </location>
</feature>
<organism evidence="2 3">
    <name type="scientific">Byssochlamys spectabilis (strain No. 5 / NBRC 109023)</name>
    <name type="common">Paecilomyces variotii</name>
    <dbReference type="NCBI Taxonomy" id="1356009"/>
    <lineage>
        <taxon>Eukaryota</taxon>
        <taxon>Fungi</taxon>
        <taxon>Dikarya</taxon>
        <taxon>Ascomycota</taxon>
        <taxon>Pezizomycotina</taxon>
        <taxon>Eurotiomycetes</taxon>
        <taxon>Eurotiomycetidae</taxon>
        <taxon>Eurotiales</taxon>
        <taxon>Thermoascaceae</taxon>
        <taxon>Paecilomyces</taxon>
    </lineage>
</organism>
<feature type="compositionally biased region" description="Pro residues" evidence="1">
    <location>
        <begin position="781"/>
        <end position="791"/>
    </location>
</feature>
<evidence type="ECO:0000256" key="1">
    <source>
        <dbReference type="SAM" id="MobiDB-lite"/>
    </source>
</evidence>
<proteinExistence type="predicted"/>
<name>V5FPV6_BYSSN</name>
<protein>
    <submittedName>
        <fullName evidence="2">Uncharacterized protein</fullName>
    </submittedName>
</protein>
<sequence length="801" mass="86832">MSSDMAPAAQDDIDVGSRASDFESQDSPLRRQFSEPLHPLSNSMRASPSPTPSIHRAKCSLCGKIFESTDEDPYAHEDALHDHIATVHPHKAKFVSYDGAGDEDEEEAEAEAEDGEMEEEHADEVEQIIEEDDETGETPAEGSPVDETPAINTPLDETPIDDPDVALSNQLHEFSRQEQTASVEKRLASFWNVHDVHNFSVDFDDEVADLQHTWDHVYRESKRTKKRESPDIPSRPGPYEEPSAAKGDFLKITPIEAFLEMLRDPESKSHDELYAVTSNVAHALKVWQDEYLAIDRLSKEASRHVLKKTTNPRKTENPDVFEDKKESMLYGYKYDPKEPKISNQDPFVQGGFKPTAAQMRKMTAQAGPNNPNPDGWKPVAKFGVEHVPRFQNPPIEHHEGKATRKRKAAQMEAAAKATESPEAETEPAPAPEPEKEIEAPPAKRQTRSRGGKNATTREVLQTQTAPPSPAPRGRGGYGGRGGRRPRGASSTPQPPSVTPARASARTSTRIPGTATIQTPVPLQARPSPAPAATPAPPAQPIAPAASATPTAAPPAVAPTNGVIGGTNAPLDPVELARRQKIANSKNPKRTEAMLNHWAKFNREGRIRNPKRTKAQIEADRAAEAAKKTDTEPPKAGSRKRKSSGAPTTPTSTATSPGIPSSTTPVLNGSLPPVKKVKLEASVPQHVQPMPAPNTLQLPPANAILRPYGPGAHEPLTIIPHGYASGPPVNLPPPHPQSHPPGHPVSHAPPHPQSHPPPPHMAYAPHPGYPGDYYYHHYAPAHHPPPPPPPAHHGPDGRPRAA</sequence>
<feature type="compositionally biased region" description="Polar residues" evidence="1">
    <location>
        <begin position="453"/>
        <end position="464"/>
    </location>
</feature>
<keyword evidence="3" id="KW-1185">Reference proteome</keyword>
<feature type="region of interest" description="Disordered" evidence="1">
    <location>
        <begin position="598"/>
        <end position="694"/>
    </location>
</feature>
<comment type="caution">
    <text evidence="2">The sequence shown here is derived from an EMBL/GenBank/DDBJ whole genome shotgun (WGS) entry which is preliminary data.</text>
</comment>
<dbReference type="OrthoDB" id="4115400at2759"/>
<feature type="compositionally biased region" description="Basic and acidic residues" evidence="1">
    <location>
        <begin position="614"/>
        <end position="632"/>
    </location>
</feature>
<feature type="region of interest" description="Disordered" evidence="1">
    <location>
        <begin position="360"/>
        <end position="571"/>
    </location>
</feature>